<dbReference type="InterPro" id="IPR047192">
    <property type="entry name" value="Euk_RPA1_DBD_C"/>
</dbReference>
<evidence type="ECO:0000256" key="3">
    <source>
        <dbReference type="ARBA" id="ARBA00022771"/>
    </source>
</evidence>
<dbReference type="Proteomes" id="UP000824890">
    <property type="component" value="Unassembled WGS sequence"/>
</dbReference>
<comment type="similarity">
    <text evidence="1">Belongs to the replication factor A protein 1 family.</text>
</comment>
<dbReference type="EMBL" id="JAGKQM010000015">
    <property type="protein sequence ID" value="KAH0877665.1"/>
    <property type="molecule type" value="Genomic_DNA"/>
</dbReference>
<evidence type="ECO:0000256" key="6">
    <source>
        <dbReference type="SAM" id="MobiDB-lite"/>
    </source>
</evidence>
<feature type="non-terminal residue" evidence="8">
    <location>
        <position position="1"/>
    </location>
</feature>
<evidence type="ECO:0000259" key="7">
    <source>
        <dbReference type="Pfam" id="PF08646"/>
    </source>
</evidence>
<evidence type="ECO:0000313" key="9">
    <source>
        <dbReference type="Proteomes" id="UP000824890"/>
    </source>
</evidence>
<name>A0ABQ7ZBR2_BRANA</name>
<keyword evidence="9" id="KW-1185">Reference proteome</keyword>
<feature type="region of interest" description="Disordered" evidence="6">
    <location>
        <begin position="41"/>
        <end position="62"/>
    </location>
</feature>
<evidence type="ECO:0000256" key="1">
    <source>
        <dbReference type="ARBA" id="ARBA00005690"/>
    </source>
</evidence>
<evidence type="ECO:0000256" key="2">
    <source>
        <dbReference type="ARBA" id="ARBA00022723"/>
    </source>
</evidence>
<evidence type="ECO:0000256" key="4">
    <source>
        <dbReference type="ARBA" id="ARBA00022833"/>
    </source>
</evidence>
<comment type="caution">
    <text evidence="8">The sequence shown here is derived from an EMBL/GenBank/DDBJ whole genome shotgun (WGS) entry which is preliminary data.</text>
</comment>
<dbReference type="Pfam" id="PF08646">
    <property type="entry name" value="Rep_fac-A_C"/>
    <property type="match status" value="1"/>
</dbReference>
<evidence type="ECO:0000313" key="8">
    <source>
        <dbReference type="EMBL" id="KAH0877665.1"/>
    </source>
</evidence>
<dbReference type="PANTHER" id="PTHR47165:SF4">
    <property type="entry name" value="OS03G0429900 PROTEIN"/>
    <property type="match status" value="1"/>
</dbReference>
<accession>A0ABQ7ZBR2</accession>
<keyword evidence="3" id="KW-0863">Zinc-finger</keyword>
<keyword evidence="4" id="KW-0862">Zinc</keyword>
<evidence type="ECO:0000256" key="5">
    <source>
        <dbReference type="ARBA" id="ARBA00023125"/>
    </source>
</evidence>
<dbReference type="InterPro" id="IPR013955">
    <property type="entry name" value="Rep_factor-A_C"/>
</dbReference>
<dbReference type="CDD" id="cd04480">
    <property type="entry name" value="RPA1_DBD_A_like"/>
    <property type="match status" value="1"/>
</dbReference>
<feature type="domain" description="Replication factor A C-terminal" evidence="7">
    <location>
        <begin position="443"/>
        <end position="536"/>
    </location>
</feature>
<dbReference type="Gene3D" id="2.40.50.140">
    <property type="entry name" value="Nucleic acid-binding proteins"/>
    <property type="match status" value="3"/>
</dbReference>
<organism evidence="8 9">
    <name type="scientific">Brassica napus</name>
    <name type="common">Rape</name>
    <dbReference type="NCBI Taxonomy" id="3708"/>
    <lineage>
        <taxon>Eukaryota</taxon>
        <taxon>Viridiplantae</taxon>
        <taxon>Streptophyta</taxon>
        <taxon>Embryophyta</taxon>
        <taxon>Tracheophyta</taxon>
        <taxon>Spermatophyta</taxon>
        <taxon>Magnoliopsida</taxon>
        <taxon>eudicotyledons</taxon>
        <taxon>Gunneridae</taxon>
        <taxon>Pentapetalae</taxon>
        <taxon>rosids</taxon>
        <taxon>malvids</taxon>
        <taxon>Brassicales</taxon>
        <taxon>Brassicaceae</taxon>
        <taxon>Brassiceae</taxon>
        <taxon>Brassica</taxon>
    </lineage>
</organism>
<proteinExistence type="inferred from homology"/>
<dbReference type="InterPro" id="IPR012340">
    <property type="entry name" value="NA-bd_OB-fold"/>
</dbReference>
<reference evidence="8 9" key="1">
    <citation type="submission" date="2021-05" db="EMBL/GenBank/DDBJ databases">
        <title>Genome Assembly of Synthetic Allotetraploid Brassica napus Reveals Homoeologous Exchanges between Subgenomes.</title>
        <authorList>
            <person name="Davis J.T."/>
        </authorList>
    </citation>
    <scope>NUCLEOTIDE SEQUENCE [LARGE SCALE GENOMIC DNA]</scope>
    <source>
        <strain evidence="9">cv. Da-Ae</strain>
        <tissue evidence="8">Seedling</tissue>
    </source>
</reference>
<dbReference type="SUPFAM" id="SSF50249">
    <property type="entry name" value="Nucleic acid-binding proteins"/>
    <property type="match status" value="1"/>
</dbReference>
<sequence>ISHSTSYLHQILFPPHDYTIPSAMMLSDVFESVKASGEATVPSVPVKPVNQTSVSSGDEKAGDVSSVKSEVLSAASSGPSKSIGKTSVSAGLNIGAKYKASVSSSDKGKAIVGKAITFRDVTFGPYYGEIRFRLIHFWEAWNVQTKVLIGLEMILIDEEENVIQGFIPNGRIETYLRHMKAGGTYRLNKFFGSKSKPIYRVAEPDVTISFSWNSVLYNLEDSSINFPEDRFRIHGYREFEAASDQRGDLYGKFSPALIHIDVLIDSRVLPRIVFSYRLRNLDYIGHIKLVNEQVLSDGPLLDETEIVASRRVELHVQTHDDPVLKLYLWDKAAFQFCEKFKASVGTARVILVTTLNPKRFGGVLSLSSMASSRIFLDSDVQEARSYLSCYYDIIISDLTFSTRLDSNLDVANMVIAEVVTKPELATLGDLFSYMNQAAAKVAWFECTSTIDDVVHGSGWYYIGCGVCHTKATKGPTTLMCKKCGKSDIDVVAQYLSKLSVYDQKDQAVFVLLGDAGEELTGKKAAELVERYYHANEDVGEDHIVPVPQAMIDTIGQTRKFIVKVSDHNLNGKSQTLTVTKVLLLEAPEPVVETGENVDGESGRAFYKKKGGGGVIMQMNRRGGVLMGLSLKVSSISHSTSYLHQILFTPHDYSIPSAMMLSDVSELVKASGEATFPSVPVKPVNQTSVSSGDEKVGDVSSVKSEVLSAASSGPSKSVGKTGVSAGLNIGAKYKASISSRDKGKAIIGKAITFRDVTFGPYDGEIRFRLFHFWEAWNVQTKVLIGLEMILIDEEVNRYLFAIIVYAIVCLSAENVIQGFIPNGRIETYLRHMKAGGTYRLNKFNCFFFLFKKGKLDPSSSIFQLPFNPISSPWLIKILLPLFELGFRGLSRLITHMENTSNSDREPRSSRLMNVYKKVDSYSPGPSRQSGVTLGVITATKPPSGIALFVSVVLWFKVL</sequence>
<dbReference type="CDD" id="cd04476">
    <property type="entry name" value="RPA1_DBD_C"/>
    <property type="match status" value="1"/>
</dbReference>
<dbReference type="PANTHER" id="PTHR47165">
    <property type="entry name" value="OS03G0429900 PROTEIN"/>
    <property type="match status" value="1"/>
</dbReference>
<gene>
    <name evidence="8" type="ORF">HID58_065059</name>
</gene>
<keyword evidence="2" id="KW-0479">Metal-binding</keyword>
<keyword evidence="5" id="KW-0238">DNA-binding</keyword>
<protein>
    <recommendedName>
        <fullName evidence="7">Replication factor A C-terminal domain-containing protein</fullName>
    </recommendedName>
</protein>